<evidence type="ECO:0000256" key="11">
    <source>
        <dbReference type="ARBA" id="ARBA00048179"/>
    </source>
</evidence>
<comment type="catalytic activity">
    <reaction evidence="11">
        <text>N(6)-(pyridoxal phosphate)-L-lysyl-[4-amino-5-hydroxymethyl-2-methylpyrimidine phosphate synthase] + L-histidyl-[4-amino-5-hydroxymethyl-2-methylpyrimidine phosphate synthase] + 2 Fe(3+) + 4 H2O = L-lysyl-[4-amino-5-hydroxymethyl-2-methylpyrimidine phosphate synthase] + (2S)-2-amino-5-hydroxy-4-oxopentanoyl-[4-amino-5-hydroxymethyl-2-methylpyrimidine phosphate synthase] + 4-amino-2-methyl-5-(phosphooxymethyl)pyrimidine + 3-oxopropanoate + 2 Fe(2+) + 2 H(+)</text>
        <dbReference type="Rhea" id="RHEA:65756"/>
        <dbReference type="Rhea" id="RHEA-COMP:16892"/>
        <dbReference type="Rhea" id="RHEA-COMP:16893"/>
        <dbReference type="Rhea" id="RHEA-COMP:16894"/>
        <dbReference type="Rhea" id="RHEA-COMP:16895"/>
        <dbReference type="ChEBI" id="CHEBI:15377"/>
        <dbReference type="ChEBI" id="CHEBI:15378"/>
        <dbReference type="ChEBI" id="CHEBI:29033"/>
        <dbReference type="ChEBI" id="CHEBI:29034"/>
        <dbReference type="ChEBI" id="CHEBI:29969"/>
        <dbReference type="ChEBI" id="CHEBI:29979"/>
        <dbReference type="ChEBI" id="CHEBI:33190"/>
        <dbReference type="ChEBI" id="CHEBI:58354"/>
        <dbReference type="ChEBI" id="CHEBI:143915"/>
        <dbReference type="ChEBI" id="CHEBI:157692"/>
    </reaction>
    <physiologicalReaction direction="left-to-right" evidence="11">
        <dbReference type="Rhea" id="RHEA:65757"/>
    </physiologicalReaction>
</comment>
<dbReference type="InterPro" id="IPR027939">
    <property type="entry name" value="NMT1/THI5"/>
</dbReference>
<dbReference type="PANTHER" id="PTHR31528:SF1">
    <property type="entry name" value="4-AMINO-5-HYDROXYMETHYL-2-METHYLPYRIMIDINE PHOSPHATE SYNTHASE THI11-RELATED"/>
    <property type="match status" value="1"/>
</dbReference>
<feature type="signal peptide" evidence="12">
    <location>
        <begin position="1"/>
        <end position="22"/>
    </location>
</feature>
<accession>A0A9D5P110</accession>
<dbReference type="EMBL" id="SUYC01000011">
    <property type="protein sequence ID" value="MBE6271285.1"/>
    <property type="molecule type" value="Genomic_DNA"/>
</dbReference>
<evidence type="ECO:0000256" key="2">
    <source>
        <dbReference type="ARBA" id="ARBA00004948"/>
    </source>
</evidence>
<dbReference type="GO" id="GO:0046872">
    <property type="term" value="F:metal ion binding"/>
    <property type="evidence" value="ECO:0007669"/>
    <property type="project" value="UniProtKB-KW"/>
</dbReference>
<organism evidence="14 15">
    <name type="scientific">Xylanibacter ruminicola</name>
    <name type="common">Prevotella ruminicola</name>
    <dbReference type="NCBI Taxonomy" id="839"/>
    <lineage>
        <taxon>Bacteria</taxon>
        <taxon>Pseudomonadati</taxon>
        <taxon>Bacteroidota</taxon>
        <taxon>Bacteroidia</taxon>
        <taxon>Bacteroidales</taxon>
        <taxon>Prevotellaceae</taxon>
        <taxon>Xylanibacter</taxon>
    </lineage>
</organism>
<evidence type="ECO:0000256" key="1">
    <source>
        <dbReference type="ARBA" id="ARBA00003469"/>
    </source>
</evidence>
<dbReference type="Pfam" id="PF09084">
    <property type="entry name" value="NMT1"/>
    <property type="match status" value="1"/>
</dbReference>
<dbReference type="PANTHER" id="PTHR31528">
    <property type="entry name" value="4-AMINO-5-HYDROXYMETHYL-2-METHYLPYRIMIDINE PHOSPHATE SYNTHASE THI11-RELATED"/>
    <property type="match status" value="1"/>
</dbReference>
<dbReference type="InterPro" id="IPR015168">
    <property type="entry name" value="SsuA/THI5"/>
</dbReference>
<evidence type="ECO:0000256" key="5">
    <source>
        <dbReference type="ARBA" id="ARBA00022679"/>
    </source>
</evidence>
<evidence type="ECO:0000256" key="9">
    <source>
        <dbReference type="ARBA" id="ARBA00023004"/>
    </source>
</evidence>
<comment type="subunit">
    <text evidence="4">Homodimer.</text>
</comment>
<evidence type="ECO:0000313" key="15">
    <source>
        <dbReference type="Proteomes" id="UP000806522"/>
    </source>
</evidence>
<dbReference type="GO" id="GO:0016740">
    <property type="term" value="F:transferase activity"/>
    <property type="evidence" value="ECO:0007669"/>
    <property type="project" value="UniProtKB-KW"/>
</dbReference>
<gene>
    <name evidence="14" type="ORF">E7101_10080</name>
</gene>
<dbReference type="GO" id="GO:0009228">
    <property type="term" value="P:thiamine biosynthetic process"/>
    <property type="evidence" value="ECO:0007669"/>
    <property type="project" value="UniProtKB-KW"/>
</dbReference>
<evidence type="ECO:0000259" key="13">
    <source>
        <dbReference type="Pfam" id="PF09084"/>
    </source>
</evidence>
<dbReference type="Gene3D" id="3.40.190.10">
    <property type="entry name" value="Periplasmic binding protein-like II"/>
    <property type="match status" value="2"/>
</dbReference>
<keyword evidence="9" id="KW-0408">Iron</keyword>
<evidence type="ECO:0000313" key="14">
    <source>
        <dbReference type="EMBL" id="MBE6271285.1"/>
    </source>
</evidence>
<reference evidence="14" key="1">
    <citation type="submission" date="2019-04" db="EMBL/GenBank/DDBJ databases">
        <title>Evolution of Biomass-Degrading Anaerobic Consortia Revealed by Metagenomics.</title>
        <authorList>
            <person name="Peng X."/>
        </authorList>
    </citation>
    <scope>NUCLEOTIDE SEQUENCE</scope>
    <source>
        <strain evidence="14">SIG140</strain>
    </source>
</reference>
<name>A0A9D5P110_XYLRU</name>
<keyword evidence="12" id="KW-0732">Signal</keyword>
<keyword evidence="6" id="KW-0479">Metal-binding</keyword>
<evidence type="ECO:0000256" key="6">
    <source>
        <dbReference type="ARBA" id="ARBA00022723"/>
    </source>
</evidence>
<comment type="similarity">
    <text evidence="3">Belongs to the NMT1/THI5 family.</text>
</comment>
<keyword evidence="5" id="KW-0808">Transferase</keyword>
<evidence type="ECO:0000256" key="12">
    <source>
        <dbReference type="SAM" id="SignalP"/>
    </source>
</evidence>
<comment type="pathway">
    <text evidence="2">Cofactor biosynthesis; thiamine diphosphate biosynthesis.</text>
</comment>
<proteinExistence type="inferred from homology"/>
<evidence type="ECO:0000256" key="8">
    <source>
        <dbReference type="ARBA" id="ARBA00022977"/>
    </source>
</evidence>
<keyword evidence="7" id="KW-0663">Pyridoxal phosphate</keyword>
<sequence length="317" mass="36377">MNHRMLTVILILCFNVVPLSLAAQGDTMVFTPQWTAQAQFAGYYVAEAMGFYREAGVKVRIEHPTATLPAMSRLQTNKCQATTLQLCQALEVVDGGIPLVNVLQTSMNNAMVIVSARNQNPLKQKGARVGIWSVGFGQLAICMSIMDHLNYEFVRFAQNVNLFVAGALDATLAMSYNEYYQLVQAGIDMTDKNVYRFCDHGYNVQEDGVYVTREYYQKHRNQVIRFAQASRKGWEYAAKHPDETLDIVMKYVNKDKIGTNRVMQQLMLKEVLRLQVDRESKKREFRLRPDMVKRASYLMLQNRMLDREVTYQELIAK</sequence>
<dbReference type="SUPFAM" id="SSF53850">
    <property type="entry name" value="Periplasmic binding protein-like II"/>
    <property type="match status" value="1"/>
</dbReference>
<dbReference type="AlphaFoldDB" id="A0A9D5P110"/>
<protein>
    <recommendedName>
        <fullName evidence="10">Thiamine pyrimidine synthase</fullName>
    </recommendedName>
</protein>
<evidence type="ECO:0000256" key="4">
    <source>
        <dbReference type="ARBA" id="ARBA00011738"/>
    </source>
</evidence>
<evidence type="ECO:0000256" key="10">
    <source>
        <dbReference type="ARBA" id="ARBA00033171"/>
    </source>
</evidence>
<feature type="domain" description="SsuA/THI5-like" evidence="13">
    <location>
        <begin position="38"/>
        <end position="243"/>
    </location>
</feature>
<dbReference type="Proteomes" id="UP000806522">
    <property type="component" value="Unassembled WGS sequence"/>
</dbReference>
<comment type="caution">
    <text evidence="14">The sequence shown here is derived from an EMBL/GenBank/DDBJ whole genome shotgun (WGS) entry which is preliminary data.</text>
</comment>
<feature type="chain" id="PRO_5039489494" description="Thiamine pyrimidine synthase" evidence="12">
    <location>
        <begin position="23"/>
        <end position="317"/>
    </location>
</feature>
<keyword evidence="8" id="KW-0784">Thiamine biosynthesis</keyword>
<evidence type="ECO:0000256" key="3">
    <source>
        <dbReference type="ARBA" id="ARBA00009406"/>
    </source>
</evidence>
<evidence type="ECO:0000256" key="7">
    <source>
        <dbReference type="ARBA" id="ARBA00022898"/>
    </source>
</evidence>
<comment type="function">
    <text evidence="1">Responsible for the formation of the pyrimidine heterocycle in the thiamine biosynthesis pathway. Catalyzes the formation of hydroxymethylpyrimidine phosphate (HMP-P) from histidine and pyridoxal phosphate (PLP). The protein uses PLP and the active site histidine to form HMP-P, generating an inactive enzyme. The enzyme can only undergo a single turnover, which suggests it is a suicide enzyme.</text>
</comment>